<dbReference type="KEGG" id="mpt:Mpe_B0073"/>
<evidence type="ECO:0000313" key="1">
    <source>
        <dbReference type="EMBL" id="ABM96852.1"/>
    </source>
</evidence>
<name>A2SMR3_METPP</name>
<keyword evidence="1" id="KW-0614">Plasmid</keyword>
<keyword evidence="2" id="KW-1185">Reference proteome</keyword>
<dbReference type="AlphaFoldDB" id="A2SMR3"/>
<dbReference type="EMBL" id="CP000556">
    <property type="protein sequence ID" value="ABM96852.1"/>
    <property type="molecule type" value="Genomic_DNA"/>
</dbReference>
<geneLocation type="plasmid" evidence="1 2">
    <name>RPME01</name>
</geneLocation>
<reference evidence="1 2" key="1">
    <citation type="journal article" date="2007" name="J. Bacteriol.">
        <title>Whole-genome analysis of the methyl tert-butyl ether-degrading beta-proteobacterium Methylibium petroleiphilum PM1.</title>
        <authorList>
            <person name="Kane S.R."/>
            <person name="Chakicherla A.Y."/>
            <person name="Chain P.S.G."/>
            <person name="Schmidt R."/>
            <person name="Shin M.W."/>
            <person name="Legler T.C."/>
            <person name="Scow K.M."/>
            <person name="Larimer F.W."/>
            <person name="Lucas S.M."/>
            <person name="Richardson P.M."/>
            <person name="Hristova K.R."/>
        </authorList>
    </citation>
    <scope>NUCLEOTIDE SEQUENCE [LARGE SCALE GENOMIC DNA]</scope>
    <source>
        <strain evidence="2">ATCC BAA-1232 / LMG 22953 / PM1</strain>
        <plasmid evidence="1 2">RPME01</plasmid>
    </source>
</reference>
<accession>A2SMR3</accession>
<dbReference type="HOGENOM" id="CLU_2302596_0_0_4"/>
<dbReference type="RefSeq" id="WP_011831467.1">
    <property type="nucleotide sequence ID" value="NC_008826.1"/>
</dbReference>
<sequence length="100" mass="11339">MSTNSECAFIEVAKGKWYYLLEDYDAPKNAWDWRDHASAYGPFATEEAADQHLRDNHANPGGSWSRPLPEGVDALDMSKDETLARLIQSARAPTASRRRW</sequence>
<proteinExistence type="predicted"/>
<organism evidence="1 2">
    <name type="scientific">Methylibium petroleiphilum (strain ATCC BAA-1232 / LMG 22953 / PM1)</name>
    <dbReference type="NCBI Taxonomy" id="420662"/>
    <lineage>
        <taxon>Bacteria</taxon>
        <taxon>Pseudomonadati</taxon>
        <taxon>Pseudomonadota</taxon>
        <taxon>Betaproteobacteria</taxon>
        <taxon>Burkholderiales</taxon>
        <taxon>Sphaerotilaceae</taxon>
        <taxon>Methylibium</taxon>
    </lineage>
</organism>
<dbReference type="Proteomes" id="UP000000366">
    <property type="component" value="Plasmid RPME01"/>
</dbReference>
<protein>
    <submittedName>
        <fullName evidence="1">Uncharacterized protein</fullName>
    </submittedName>
</protein>
<evidence type="ECO:0000313" key="2">
    <source>
        <dbReference type="Proteomes" id="UP000000366"/>
    </source>
</evidence>
<gene>
    <name evidence="1" type="ordered locus">Mpe_B0073</name>
</gene>